<keyword evidence="4" id="KW-1185">Reference proteome</keyword>
<protein>
    <submittedName>
        <fullName evidence="3">Uncharacterized protein</fullName>
    </submittedName>
</protein>
<comment type="caution">
    <text evidence="3">The sequence shown here is derived from an EMBL/GenBank/DDBJ whole genome shotgun (WGS) entry which is preliminary data.</text>
</comment>
<dbReference type="Proteomes" id="UP001275084">
    <property type="component" value="Unassembled WGS sequence"/>
</dbReference>
<feature type="transmembrane region" description="Helical" evidence="2">
    <location>
        <begin position="592"/>
        <end position="614"/>
    </location>
</feature>
<gene>
    <name evidence="3" type="ORF">B0T25DRAFT_460941</name>
</gene>
<evidence type="ECO:0000313" key="3">
    <source>
        <dbReference type="EMBL" id="KAK3347033.1"/>
    </source>
</evidence>
<feature type="compositionally biased region" description="Acidic residues" evidence="1">
    <location>
        <begin position="79"/>
        <end position="88"/>
    </location>
</feature>
<dbReference type="Pfam" id="PF11374">
    <property type="entry name" value="DUF3176"/>
    <property type="match status" value="1"/>
</dbReference>
<dbReference type="PANTHER" id="PTHR35394">
    <property type="entry name" value="DUF3176 DOMAIN-CONTAINING PROTEIN"/>
    <property type="match status" value="1"/>
</dbReference>
<reference evidence="3" key="1">
    <citation type="journal article" date="2023" name="Mol. Phylogenet. Evol.">
        <title>Genome-scale phylogeny and comparative genomics of the fungal order Sordariales.</title>
        <authorList>
            <person name="Hensen N."/>
            <person name="Bonometti L."/>
            <person name="Westerberg I."/>
            <person name="Brannstrom I.O."/>
            <person name="Guillou S."/>
            <person name="Cros-Aarteil S."/>
            <person name="Calhoun S."/>
            <person name="Haridas S."/>
            <person name="Kuo A."/>
            <person name="Mondo S."/>
            <person name="Pangilinan J."/>
            <person name="Riley R."/>
            <person name="LaButti K."/>
            <person name="Andreopoulos B."/>
            <person name="Lipzen A."/>
            <person name="Chen C."/>
            <person name="Yan M."/>
            <person name="Daum C."/>
            <person name="Ng V."/>
            <person name="Clum A."/>
            <person name="Steindorff A."/>
            <person name="Ohm R.A."/>
            <person name="Martin F."/>
            <person name="Silar P."/>
            <person name="Natvig D.O."/>
            <person name="Lalanne C."/>
            <person name="Gautier V."/>
            <person name="Ament-Velasquez S.L."/>
            <person name="Kruys A."/>
            <person name="Hutchinson M.I."/>
            <person name="Powell A.J."/>
            <person name="Barry K."/>
            <person name="Miller A.N."/>
            <person name="Grigoriev I.V."/>
            <person name="Debuchy R."/>
            <person name="Gladieux P."/>
            <person name="Hiltunen Thoren M."/>
            <person name="Johannesson H."/>
        </authorList>
    </citation>
    <scope>NUCLEOTIDE SEQUENCE</scope>
    <source>
        <strain evidence="3">CBS 955.72</strain>
    </source>
</reference>
<accession>A0AAJ0HCF9</accession>
<dbReference type="EMBL" id="JAUIQD010000006">
    <property type="protein sequence ID" value="KAK3347033.1"/>
    <property type="molecule type" value="Genomic_DNA"/>
</dbReference>
<evidence type="ECO:0000256" key="2">
    <source>
        <dbReference type="SAM" id="Phobius"/>
    </source>
</evidence>
<feature type="compositionally biased region" description="Polar residues" evidence="1">
    <location>
        <begin position="33"/>
        <end position="43"/>
    </location>
</feature>
<sequence length="683" mass="75407">MPANPTRTGFGTLETARSPRRSAGWDDWDFPDSPNSTYQSATHNARFLSPEAEPVSAPSSPQSYHRTEHTARPVSPLLDENEQEQEPEETPRPTPTPASSSPEDRNHRAYHHAVSEQPLVRQVHEKAERARGEQQKKQKVKAARKVDAWWWWEIAASALSILCMILLLVLLLKINGISLEAWSQPIQPSSLIAVLTTVAKTSMMVPVAACISQLKWRHFQQKTDKLQSLQLFDDASRGPWGSTAMLFTFRRRAVLAWAFCFVTVIALGLDPSAQQIIELPTRTSPLANVTAALGRADNYISKGYLEGDISEVPTFRIFQPTLDCPAPASSCTWDNITTLGICGEFENVTSLATSNCTGDSRTALNCTYEFPGLDEHIDPIQMRYNRQVTTSTVSSHLFQSVSEVSLNDTLGQYLALAAVKVVDNTMSGSDTPPTTEVYQARLFWCARKYTNITASPSGLDANAGTFEKLSFSEVILGGDENNTLSPDHQYNSYMAPSTGATYNISSKINNSIWSYLARFLSKELVLRATNPREDGELDIPSFLYTSDLKSVTRNIALTLSNQIRSKDPGDNSVADQTTGTAFFREVYINVRWGWFVLPIVETVLVAGLLAAVIVSTRGEALVKESVIAYFMYGLDERVRGELEGQKPVTADEMAEAAKIDVRLLRSGSGQVRFVGTGAETERA</sequence>
<feature type="transmembrane region" description="Helical" evidence="2">
    <location>
        <begin position="191"/>
        <end position="212"/>
    </location>
</feature>
<feature type="compositionally biased region" description="Basic and acidic residues" evidence="1">
    <location>
        <begin position="122"/>
        <end position="136"/>
    </location>
</feature>
<feature type="transmembrane region" description="Helical" evidence="2">
    <location>
        <begin position="253"/>
        <end position="269"/>
    </location>
</feature>
<evidence type="ECO:0000313" key="4">
    <source>
        <dbReference type="Proteomes" id="UP001275084"/>
    </source>
</evidence>
<dbReference type="PANTHER" id="PTHR35394:SF5">
    <property type="entry name" value="DUF3176 DOMAIN-CONTAINING PROTEIN"/>
    <property type="match status" value="1"/>
</dbReference>
<keyword evidence="2" id="KW-1133">Transmembrane helix</keyword>
<organism evidence="3 4">
    <name type="scientific">Lasiosphaeria hispida</name>
    <dbReference type="NCBI Taxonomy" id="260671"/>
    <lineage>
        <taxon>Eukaryota</taxon>
        <taxon>Fungi</taxon>
        <taxon>Dikarya</taxon>
        <taxon>Ascomycota</taxon>
        <taxon>Pezizomycotina</taxon>
        <taxon>Sordariomycetes</taxon>
        <taxon>Sordariomycetidae</taxon>
        <taxon>Sordariales</taxon>
        <taxon>Lasiosphaeriaceae</taxon>
        <taxon>Lasiosphaeria</taxon>
    </lineage>
</organism>
<feature type="transmembrane region" description="Helical" evidence="2">
    <location>
        <begin position="149"/>
        <end position="171"/>
    </location>
</feature>
<evidence type="ECO:0000256" key="1">
    <source>
        <dbReference type="SAM" id="MobiDB-lite"/>
    </source>
</evidence>
<dbReference type="AlphaFoldDB" id="A0AAJ0HCF9"/>
<keyword evidence="2" id="KW-0812">Transmembrane</keyword>
<feature type="compositionally biased region" description="Low complexity" evidence="1">
    <location>
        <begin position="49"/>
        <end position="61"/>
    </location>
</feature>
<proteinExistence type="predicted"/>
<name>A0AAJ0HCF9_9PEZI</name>
<feature type="region of interest" description="Disordered" evidence="1">
    <location>
        <begin position="1"/>
        <end position="138"/>
    </location>
</feature>
<reference evidence="3" key="2">
    <citation type="submission" date="2023-06" db="EMBL/GenBank/DDBJ databases">
        <authorList>
            <consortium name="Lawrence Berkeley National Laboratory"/>
            <person name="Haridas S."/>
            <person name="Hensen N."/>
            <person name="Bonometti L."/>
            <person name="Westerberg I."/>
            <person name="Brannstrom I.O."/>
            <person name="Guillou S."/>
            <person name="Cros-Aarteil S."/>
            <person name="Calhoun S."/>
            <person name="Kuo A."/>
            <person name="Mondo S."/>
            <person name="Pangilinan J."/>
            <person name="Riley R."/>
            <person name="Labutti K."/>
            <person name="Andreopoulos B."/>
            <person name="Lipzen A."/>
            <person name="Chen C."/>
            <person name="Yanf M."/>
            <person name="Daum C."/>
            <person name="Ng V."/>
            <person name="Clum A."/>
            <person name="Steindorff A."/>
            <person name="Ohm R."/>
            <person name="Martin F."/>
            <person name="Silar P."/>
            <person name="Natvig D."/>
            <person name="Lalanne C."/>
            <person name="Gautier V."/>
            <person name="Ament-Velasquez S.L."/>
            <person name="Kruys A."/>
            <person name="Hutchinson M.I."/>
            <person name="Powell A.J."/>
            <person name="Barry K."/>
            <person name="Miller A.N."/>
            <person name="Grigoriev I.V."/>
            <person name="Debuchy R."/>
            <person name="Gladieux P."/>
            <person name="Thoren M.H."/>
            <person name="Johannesson H."/>
        </authorList>
    </citation>
    <scope>NUCLEOTIDE SEQUENCE</scope>
    <source>
        <strain evidence="3">CBS 955.72</strain>
    </source>
</reference>
<keyword evidence="2" id="KW-0472">Membrane</keyword>
<dbReference type="InterPro" id="IPR021514">
    <property type="entry name" value="DUF3176"/>
</dbReference>